<dbReference type="InterPro" id="IPR000612">
    <property type="entry name" value="PMP3"/>
</dbReference>
<dbReference type="RefSeq" id="XP_008021810.1">
    <property type="nucleotide sequence ID" value="XM_008023619.1"/>
</dbReference>
<protein>
    <recommendedName>
        <fullName evidence="10">Plasma membrane proteolipid 3</fullName>
    </recommendedName>
</protein>
<evidence type="ECO:0000256" key="6">
    <source>
        <dbReference type="SAM" id="Phobius"/>
    </source>
</evidence>
<dbReference type="GeneID" id="19402897"/>
<keyword evidence="4 6" id="KW-1133">Transmembrane helix</keyword>
<dbReference type="Pfam" id="PF01679">
    <property type="entry name" value="Pmp3"/>
    <property type="match status" value="1"/>
</dbReference>
<evidence type="ECO:0000256" key="2">
    <source>
        <dbReference type="ARBA" id="ARBA00009530"/>
    </source>
</evidence>
<evidence type="ECO:0008006" key="10">
    <source>
        <dbReference type="Google" id="ProtNLM"/>
    </source>
</evidence>
<dbReference type="GO" id="GO:0016020">
    <property type="term" value="C:membrane"/>
    <property type="evidence" value="ECO:0007669"/>
    <property type="project" value="UniProtKB-SubCell"/>
</dbReference>
<organism evidence="8 9">
    <name type="scientific">Exserohilum turcicum (strain 28A)</name>
    <name type="common">Northern leaf blight fungus</name>
    <name type="synonym">Setosphaeria turcica</name>
    <dbReference type="NCBI Taxonomy" id="671987"/>
    <lineage>
        <taxon>Eukaryota</taxon>
        <taxon>Fungi</taxon>
        <taxon>Dikarya</taxon>
        <taxon>Ascomycota</taxon>
        <taxon>Pezizomycotina</taxon>
        <taxon>Dothideomycetes</taxon>
        <taxon>Pleosporomycetidae</taxon>
        <taxon>Pleosporales</taxon>
        <taxon>Pleosporineae</taxon>
        <taxon>Pleosporaceae</taxon>
        <taxon>Exserohilum</taxon>
    </lineage>
</organism>
<proteinExistence type="inferred from homology"/>
<dbReference type="Proteomes" id="UP000016935">
    <property type="component" value="Unassembled WGS sequence"/>
</dbReference>
<keyword evidence="3 6" id="KW-0812">Transmembrane</keyword>
<evidence type="ECO:0000313" key="9">
    <source>
        <dbReference type="Proteomes" id="UP000016935"/>
    </source>
</evidence>
<dbReference type="AlphaFoldDB" id="R0KLM1"/>
<sequence>MASSTSNVLLYFLAIFLPFVTVALKEGCGAQLLINIALCCLAWIPGIIHAWWVISQDEKKKGI</sequence>
<evidence type="ECO:0000256" key="7">
    <source>
        <dbReference type="SAM" id="SignalP"/>
    </source>
</evidence>
<evidence type="ECO:0000313" key="8">
    <source>
        <dbReference type="EMBL" id="EOA90024.1"/>
    </source>
</evidence>
<feature type="signal peptide" evidence="7">
    <location>
        <begin position="1"/>
        <end position="23"/>
    </location>
</feature>
<dbReference type="PANTHER" id="PTHR21659">
    <property type="entry name" value="HYDROPHOBIC PROTEIN RCI2 LOW TEMPERATURE AND SALT RESPONSIVE PROTEIN LTI6 -RELATED"/>
    <property type="match status" value="1"/>
</dbReference>
<reference evidence="8 9" key="1">
    <citation type="journal article" date="2012" name="PLoS Pathog.">
        <title>Diverse lifestyles and strategies of plant pathogenesis encoded in the genomes of eighteen Dothideomycetes fungi.</title>
        <authorList>
            <person name="Ohm R.A."/>
            <person name="Feau N."/>
            <person name="Henrissat B."/>
            <person name="Schoch C.L."/>
            <person name="Horwitz B.A."/>
            <person name="Barry K.W."/>
            <person name="Condon B.J."/>
            <person name="Copeland A.C."/>
            <person name="Dhillon B."/>
            <person name="Glaser F."/>
            <person name="Hesse C.N."/>
            <person name="Kosti I."/>
            <person name="LaButti K."/>
            <person name="Lindquist E.A."/>
            <person name="Lucas S."/>
            <person name="Salamov A.A."/>
            <person name="Bradshaw R.E."/>
            <person name="Ciuffetti L."/>
            <person name="Hamelin R.C."/>
            <person name="Kema G.H.J."/>
            <person name="Lawrence C."/>
            <person name="Scott J.A."/>
            <person name="Spatafora J.W."/>
            <person name="Turgeon B.G."/>
            <person name="de Wit P.J.G.M."/>
            <person name="Zhong S."/>
            <person name="Goodwin S.B."/>
            <person name="Grigoriev I.V."/>
        </authorList>
    </citation>
    <scope>NUCLEOTIDE SEQUENCE [LARGE SCALE GENOMIC DNA]</scope>
    <source>
        <strain evidence="9">28A</strain>
    </source>
</reference>
<name>R0KLM1_EXST2</name>
<feature type="chain" id="PRO_5004344041" description="Plasma membrane proteolipid 3" evidence="7">
    <location>
        <begin position="24"/>
        <end position="63"/>
    </location>
</feature>
<accession>R0KLM1</accession>
<dbReference type="OrthoDB" id="2802411at2759"/>
<dbReference type="EMBL" id="KB908493">
    <property type="protein sequence ID" value="EOA90024.1"/>
    <property type="molecule type" value="Genomic_DNA"/>
</dbReference>
<feature type="transmembrane region" description="Helical" evidence="6">
    <location>
        <begin position="33"/>
        <end position="54"/>
    </location>
</feature>
<reference evidence="8 9" key="2">
    <citation type="journal article" date="2013" name="PLoS Genet.">
        <title>Comparative genome structure, secondary metabolite, and effector coding capacity across Cochliobolus pathogens.</title>
        <authorList>
            <person name="Condon B.J."/>
            <person name="Leng Y."/>
            <person name="Wu D."/>
            <person name="Bushley K.E."/>
            <person name="Ohm R.A."/>
            <person name="Otillar R."/>
            <person name="Martin J."/>
            <person name="Schackwitz W."/>
            <person name="Grimwood J."/>
            <person name="MohdZainudin N."/>
            <person name="Xue C."/>
            <person name="Wang R."/>
            <person name="Manning V.A."/>
            <person name="Dhillon B."/>
            <person name="Tu Z.J."/>
            <person name="Steffenson B.J."/>
            <person name="Salamov A."/>
            <person name="Sun H."/>
            <person name="Lowry S."/>
            <person name="LaButti K."/>
            <person name="Han J."/>
            <person name="Copeland A."/>
            <person name="Lindquist E."/>
            <person name="Barry K."/>
            <person name="Schmutz J."/>
            <person name="Baker S.E."/>
            <person name="Ciuffetti L.M."/>
            <person name="Grigoriev I.V."/>
            <person name="Zhong S."/>
            <person name="Turgeon B.G."/>
        </authorList>
    </citation>
    <scope>NUCLEOTIDE SEQUENCE [LARGE SCALE GENOMIC DNA]</scope>
    <source>
        <strain evidence="9">28A</strain>
    </source>
</reference>
<comment type="similarity">
    <text evidence="2">Belongs to the UPF0057 (PMP3) family.</text>
</comment>
<dbReference type="PANTHER" id="PTHR21659:SF112">
    <property type="entry name" value="PROTEIN SNA2-RELATED"/>
    <property type="match status" value="1"/>
</dbReference>
<evidence type="ECO:0000256" key="1">
    <source>
        <dbReference type="ARBA" id="ARBA00004370"/>
    </source>
</evidence>
<keyword evidence="5 6" id="KW-0472">Membrane</keyword>
<gene>
    <name evidence="8" type="ORF">SETTUDRAFT_25304</name>
</gene>
<keyword evidence="9" id="KW-1185">Reference proteome</keyword>
<comment type="subcellular location">
    <subcellularLocation>
        <location evidence="1">Membrane</location>
    </subcellularLocation>
</comment>
<keyword evidence="7" id="KW-0732">Signal</keyword>
<evidence type="ECO:0000256" key="4">
    <source>
        <dbReference type="ARBA" id="ARBA00022989"/>
    </source>
</evidence>
<evidence type="ECO:0000256" key="3">
    <source>
        <dbReference type="ARBA" id="ARBA00022692"/>
    </source>
</evidence>
<evidence type="ECO:0000256" key="5">
    <source>
        <dbReference type="ARBA" id="ARBA00023136"/>
    </source>
</evidence>
<dbReference type="HOGENOM" id="CLU_107649_4_0_1"/>